<dbReference type="Gene3D" id="3.40.50.300">
    <property type="entry name" value="P-loop containing nucleotide triphosphate hydrolases"/>
    <property type="match status" value="1"/>
</dbReference>
<dbReference type="InterPro" id="IPR000330">
    <property type="entry name" value="SNF2_N"/>
</dbReference>
<dbReference type="EMBL" id="MQAD01000005">
    <property type="protein sequence ID" value="OOE04646.1"/>
    <property type="molecule type" value="Genomic_DNA"/>
</dbReference>
<keyword evidence="3 7" id="KW-0347">Helicase</keyword>
<comment type="caution">
    <text evidence="7">The sequence shown here is derived from an EMBL/GenBank/DDBJ whole genome shotgun (WGS) entry which is preliminary data.</text>
</comment>
<evidence type="ECO:0000256" key="2">
    <source>
        <dbReference type="ARBA" id="ARBA00022801"/>
    </source>
</evidence>
<evidence type="ECO:0000256" key="4">
    <source>
        <dbReference type="ARBA" id="ARBA00022840"/>
    </source>
</evidence>
<dbReference type="SUPFAM" id="SSF52540">
    <property type="entry name" value="P-loop containing nucleoside triphosphate hydrolases"/>
    <property type="match status" value="2"/>
</dbReference>
<evidence type="ECO:0000313" key="7">
    <source>
        <dbReference type="EMBL" id="OOE04646.1"/>
    </source>
</evidence>
<gene>
    <name evidence="7" type="ORF">BO219_04425</name>
</gene>
<dbReference type="Pfam" id="PF00176">
    <property type="entry name" value="SNF2-rel_dom"/>
    <property type="match status" value="1"/>
</dbReference>
<keyword evidence="1" id="KW-0547">Nucleotide-binding</keyword>
<dbReference type="PANTHER" id="PTHR10799">
    <property type="entry name" value="SNF2/RAD54 HELICASE FAMILY"/>
    <property type="match status" value="1"/>
</dbReference>
<dbReference type="CDD" id="cd18793">
    <property type="entry name" value="SF2_C_SNF"/>
    <property type="match status" value="1"/>
</dbReference>
<dbReference type="GO" id="GO:0005524">
    <property type="term" value="F:ATP binding"/>
    <property type="evidence" value="ECO:0007669"/>
    <property type="project" value="UniProtKB-KW"/>
</dbReference>
<keyword evidence="2" id="KW-0378">Hydrolase</keyword>
<dbReference type="AlphaFoldDB" id="A0A1V3FSR3"/>
<dbReference type="SMART" id="SM00490">
    <property type="entry name" value="HELICc"/>
    <property type="match status" value="1"/>
</dbReference>
<reference evidence="8" key="1">
    <citation type="submission" date="2016-11" db="EMBL/GenBank/DDBJ databases">
        <title>Draft genome sequence of Anoxybacillus sp. strain 103 isolated from the Qarvajar hot spring in Nagorno-Karabach.</title>
        <authorList>
            <person name="Hovhannisyan P."/>
            <person name="Panosyan H."/>
            <person name="Birkeland N.-K."/>
        </authorList>
    </citation>
    <scope>NUCLEOTIDE SEQUENCE [LARGE SCALE GENOMIC DNA]</scope>
    <source>
        <strain evidence="8">103</strain>
    </source>
</reference>
<sequence>MLQAGDIVRGPLWPEVVEIKKCEVIQEHFYRVEAYGKDTSKYYQVIILPEQLSSIEVISASNHKRTFSPEDLRQYLLYWEFIVDKKFSKVRALGNKNLIPLPHQIEAVYGRMLQVPTVRFLLADDPGAGKTIMAGMLIRELKARQGANRILILVPPLVLKQWQQELQEKFNEDFIIVTRSTLKEYSGKNPFVENDCVITSLYWAARDDVRSLVIEADFDLIIVDEAHKMAAYTTGGKKKKTKRTKIYQLGEMILRHSEHCLLLTATPHKGDVENFRHLMRLIDPDIFSSVGIKETLRDKTNPFIIRRLKENLKYFDGTPLFPKRTTKTITYNLSDKELELYEAVTQYVKEHFNRAINRGNNSTAFAMMLLQRRLSSSIEAIHLSLERRYHRLTKLLEEVKQQQTIQLQELSIDEYEEATLEEQELLELESEVLVDAIDPMELELEIEELKKLIAYSSHIRENYVERKFIELENTLFGAGGLLQKGEKILIFTESTDTLHYLEKKLQAHGLKIAKIIGKYSMEERRKQVERFKNECPIMLATDAGGESINLQFCNQMINYDIPWNPNKLEQRMGRIHRIGQKNEVFIFNLVAGNTREGDVLLTLMKKMEQMRKDLGHDLVYDFIGDRLEDKVADLPTLMQQAILNRERLEDIKKDIEGVLSQEYAELLRIAREERLAVDTIDLPGMKREQYDIAIQKIPTRVYAEFAVNTLSRNRVKVYPSQNDHVYRIDRIPKSIREFARKHRIPLKGKEESYRFTDANEYMDEEVSIMLNDHPLFSLSLQLMKEEIEGLVLPHFEVKFPINEELLMEGYEISLTDGTGRELFRDVVYFAKRKTGEVIEVDSYWLYGYSFEQPFIHESQKNEPQLFMHAMNKVIQKREELVLSNESQLNKKIQFLRRAFDHQYQETVLRLEKYRNENEENRNSALINQMKAKLIDIEDRRKARLEEVERERNVNIIPPNRLVQFTLLPDEEKSYRLLSIDYKELIEQYEQANGRKNVKMYPALSLVDFMSEDEQGNPRFIILTNNQTMTLPKHHLKDLSELRGCIYIYLIENGKVTAEKLVE</sequence>
<dbReference type="PROSITE" id="PS51192">
    <property type="entry name" value="HELICASE_ATP_BIND_1"/>
    <property type="match status" value="1"/>
</dbReference>
<dbReference type="InterPro" id="IPR027417">
    <property type="entry name" value="P-loop_NTPase"/>
</dbReference>
<proteinExistence type="predicted"/>
<dbReference type="InterPro" id="IPR001650">
    <property type="entry name" value="Helicase_C-like"/>
</dbReference>
<dbReference type="PROSITE" id="PS51194">
    <property type="entry name" value="HELICASE_CTER"/>
    <property type="match status" value="1"/>
</dbReference>
<dbReference type="InterPro" id="IPR014001">
    <property type="entry name" value="Helicase_ATP-bd"/>
</dbReference>
<dbReference type="Proteomes" id="UP000188458">
    <property type="component" value="Unassembled WGS sequence"/>
</dbReference>
<dbReference type="CDD" id="cd18011">
    <property type="entry name" value="DEXDc_RapA"/>
    <property type="match status" value="1"/>
</dbReference>
<dbReference type="SMART" id="SM00487">
    <property type="entry name" value="DEXDc"/>
    <property type="match status" value="1"/>
</dbReference>
<keyword evidence="4" id="KW-0067">ATP-binding</keyword>
<feature type="domain" description="Helicase ATP-binding" evidence="5">
    <location>
        <begin position="111"/>
        <end position="285"/>
    </location>
</feature>
<evidence type="ECO:0000313" key="8">
    <source>
        <dbReference type="Proteomes" id="UP000188458"/>
    </source>
</evidence>
<dbReference type="GO" id="GO:0004386">
    <property type="term" value="F:helicase activity"/>
    <property type="evidence" value="ECO:0007669"/>
    <property type="project" value="UniProtKB-KW"/>
</dbReference>
<evidence type="ECO:0000259" key="6">
    <source>
        <dbReference type="PROSITE" id="PS51194"/>
    </source>
</evidence>
<protein>
    <submittedName>
        <fullName evidence="7">Helicase</fullName>
    </submittedName>
</protein>
<feature type="domain" description="Helicase C-terminal" evidence="6">
    <location>
        <begin position="463"/>
        <end position="635"/>
    </location>
</feature>
<dbReference type="GO" id="GO:0016787">
    <property type="term" value="F:hydrolase activity"/>
    <property type="evidence" value="ECO:0007669"/>
    <property type="project" value="UniProtKB-KW"/>
</dbReference>
<dbReference type="Gene3D" id="3.40.50.10810">
    <property type="entry name" value="Tandem AAA-ATPase domain"/>
    <property type="match status" value="1"/>
</dbReference>
<evidence type="ECO:0000259" key="5">
    <source>
        <dbReference type="PROSITE" id="PS51192"/>
    </source>
</evidence>
<evidence type="ECO:0000256" key="3">
    <source>
        <dbReference type="ARBA" id="ARBA00022806"/>
    </source>
</evidence>
<dbReference type="InterPro" id="IPR038718">
    <property type="entry name" value="SNF2-like_sf"/>
</dbReference>
<name>A0A1V3FSR3_9BACL</name>
<evidence type="ECO:0000256" key="1">
    <source>
        <dbReference type="ARBA" id="ARBA00022741"/>
    </source>
</evidence>
<accession>A0A1V3FSR3</accession>
<keyword evidence="8" id="KW-1185">Reference proteome</keyword>
<dbReference type="RefSeq" id="WP_077428555.1">
    <property type="nucleotide sequence ID" value="NZ_MQAD01000005.1"/>
</dbReference>
<dbReference type="InterPro" id="IPR049730">
    <property type="entry name" value="SNF2/RAD54-like_C"/>
</dbReference>
<organism evidence="7 8">
    <name type="scientific">Anoxybacillus kestanbolensis</name>
    <dbReference type="NCBI Taxonomy" id="227476"/>
    <lineage>
        <taxon>Bacteria</taxon>
        <taxon>Bacillati</taxon>
        <taxon>Bacillota</taxon>
        <taxon>Bacilli</taxon>
        <taxon>Bacillales</taxon>
        <taxon>Anoxybacillaceae</taxon>
        <taxon>Anoxybacillus</taxon>
    </lineage>
</organism>
<dbReference type="Pfam" id="PF00271">
    <property type="entry name" value="Helicase_C"/>
    <property type="match status" value="1"/>
</dbReference>
<dbReference type="InterPro" id="IPR057342">
    <property type="entry name" value="DEXDc_RapA"/>
</dbReference>